<feature type="domain" description="Glycosyltransferase subfamily 4-like N-terminal" evidence="2">
    <location>
        <begin position="15"/>
        <end position="177"/>
    </location>
</feature>
<dbReference type="GO" id="GO:0043750">
    <property type="term" value="F:phosphatidylinositol alpha-mannosyltransferase activity"/>
    <property type="evidence" value="ECO:0007669"/>
    <property type="project" value="UniProtKB-EC"/>
</dbReference>
<keyword evidence="3" id="KW-0808">Transferase</keyword>
<dbReference type="Proteomes" id="UP000245125">
    <property type="component" value="Unassembled WGS sequence"/>
</dbReference>
<evidence type="ECO:0000259" key="2">
    <source>
        <dbReference type="Pfam" id="PF13439"/>
    </source>
</evidence>
<organism evidence="3 4">
    <name type="scientific">Candidatus Sulfobium mesophilum</name>
    <dbReference type="NCBI Taxonomy" id="2016548"/>
    <lineage>
        <taxon>Bacteria</taxon>
        <taxon>Pseudomonadati</taxon>
        <taxon>Nitrospirota</taxon>
        <taxon>Nitrospiria</taxon>
        <taxon>Nitrospirales</taxon>
        <taxon>Nitrospiraceae</taxon>
        <taxon>Candidatus Sulfobium</taxon>
    </lineage>
</organism>
<sequence length="395" mass="44831">MKMLFLTERFPPSEGGSRVYYYNLCANYRDGEVVVLTKHVDGCAEFDRHAPFKILRRGKPILNWKIKQLPKLLPQFAWTVAVMLKERVDVVHCGDFFPGGIIGLLVKKLLRKPYVYYVHGEGYSWFNQFRFQPKIRRMILRNADRIVAACSYAEEGVRRDLNGYHDRIVRINPGVDYGRFDPGWKDEALLKELGLENKKVILTVGRLVDRKGQDTVIKSMPRILAEVPDAIYVIGGRGLHEEKLRSLAAEMKVEHAVKFLGFMPNDRLPALYSICDLFVMVNRDTTEQGPEGFGMVFTEASAAGKPVIGGKSGGNIDSIVDGFTGYRVDPLDTGEIASKITTVLRDDVLRRNLGRNGREWVVQNFNWREKAQQIETLNRDILNTAGRVRHAMGGD</sequence>
<keyword evidence="4" id="KW-1185">Reference proteome</keyword>
<dbReference type="InterPro" id="IPR050194">
    <property type="entry name" value="Glycosyltransferase_grp1"/>
</dbReference>
<dbReference type="PANTHER" id="PTHR45947">
    <property type="entry name" value="SULFOQUINOVOSYL TRANSFERASE SQD2"/>
    <property type="match status" value="1"/>
</dbReference>
<dbReference type="PANTHER" id="PTHR45947:SF3">
    <property type="entry name" value="SULFOQUINOVOSYL TRANSFERASE SQD2"/>
    <property type="match status" value="1"/>
</dbReference>
<dbReference type="Pfam" id="PF00534">
    <property type="entry name" value="Glycos_transf_1"/>
    <property type="match status" value="1"/>
</dbReference>
<evidence type="ECO:0000259" key="1">
    <source>
        <dbReference type="Pfam" id="PF00534"/>
    </source>
</evidence>
<dbReference type="SUPFAM" id="SSF53756">
    <property type="entry name" value="UDP-Glycosyltransferase/glycogen phosphorylase"/>
    <property type="match status" value="1"/>
</dbReference>
<protein>
    <submittedName>
        <fullName evidence="3">Putative GDP-mannose-dependent alpha-(1-6)-phosphatidylinositol monomannoside mannosyltransferase</fullName>
        <ecNumber evidence="3">2.4.1.345</ecNumber>
    </submittedName>
</protein>
<dbReference type="CDD" id="cd03801">
    <property type="entry name" value="GT4_PimA-like"/>
    <property type="match status" value="1"/>
</dbReference>
<dbReference type="InterPro" id="IPR028098">
    <property type="entry name" value="Glyco_trans_4-like_N"/>
</dbReference>
<proteinExistence type="predicted"/>
<dbReference type="InterPro" id="IPR001296">
    <property type="entry name" value="Glyco_trans_1"/>
</dbReference>
<gene>
    <name evidence="3" type="ORF">NBG4_10048</name>
</gene>
<dbReference type="OrthoDB" id="73743at2"/>
<dbReference type="AlphaFoldDB" id="A0A2U3QDN3"/>
<dbReference type="Pfam" id="PF13439">
    <property type="entry name" value="Glyco_transf_4"/>
    <property type="match status" value="1"/>
</dbReference>
<accession>A0A2U3QDN3</accession>
<evidence type="ECO:0000313" key="4">
    <source>
        <dbReference type="Proteomes" id="UP000245125"/>
    </source>
</evidence>
<dbReference type="EC" id="2.4.1.345" evidence="3"/>
<reference evidence="4" key="1">
    <citation type="submission" date="2018-03" db="EMBL/GenBank/DDBJ databases">
        <authorList>
            <person name="Zecchin S."/>
        </authorList>
    </citation>
    <scope>NUCLEOTIDE SEQUENCE [LARGE SCALE GENOMIC DNA]</scope>
</reference>
<dbReference type="Gene3D" id="3.40.50.2000">
    <property type="entry name" value="Glycogen Phosphorylase B"/>
    <property type="match status" value="2"/>
</dbReference>
<dbReference type="EMBL" id="OUUY01000001">
    <property type="protein sequence ID" value="SPP99514.1"/>
    <property type="molecule type" value="Genomic_DNA"/>
</dbReference>
<keyword evidence="3" id="KW-0328">Glycosyltransferase</keyword>
<evidence type="ECO:0000313" key="3">
    <source>
        <dbReference type="EMBL" id="SPP99514.1"/>
    </source>
</evidence>
<name>A0A2U3QDN3_9BACT</name>
<feature type="domain" description="Glycosyl transferase family 1" evidence="1">
    <location>
        <begin position="191"/>
        <end position="360"/>
    </location>
</feature>